<dbReference type="SUPFAM" id="SSF55120">
    <property type="entry name" value="Pseudouridine synthase"/>
    <property type="match status" value="1"/>
</dbReference>
<proteinExistence type="predicted"/>
<dbReference type="InParanoid" id="A0A1D6I4Q5"/>
<protein>
    <submittedName>
        <fullName evidence="1">Protein LIGHT-DEPENDENT SHORT HYPOCOTYLS 5</fullName>
    </submittedName>
</protein>
<accession>A0A1D6I4Q5</accession>
<dbReference type="EMBL" id="CM007650">
    <property type="protein sequence ID" value="ONM55121.1"/>
    <property type="molecule type" value="Genomic_DNA"/>
</dbReference>
<name>A0A1D6I4Q5_MAIZE</name>
<dbReference type="Gene3D" id="3.30.2350.10">
    <property type="entry name" value="Pseudouridine synthase"/>
    <property type="match status" value="1"/>
</dbReference>
<dbReference type="SUPFAM" id="SSF54928">
    <property type="entry name" value="RNA-binding domain, RBD"/>
    <property type="match status" value="1"/>
</dbReference>
<organism evidence="1">
    <name type="scientific">Zea mays</name>
    <name type="common">Maize</name>
    <dbReference type="NCBI Taxonomy" id="4577"/>
    <lineage>
        <taxon>Eukaryota</taxon>
        <taxon>Viridiplantae</taxon>
        <taxon>Streptophyta</taxon>
        <taxon>Embryophyta</taxon>
        <taxon>Tracheophyta</taxon>
        <taxon>Spermatophyta</taxon>
        <taxon>Magnoliopsida</taxon>
        <taxon>Liliopsida</taxon>
        <taxon>Poales</taxon>
        <taxon>Poaceae</taxon>
        <taxon>PACMAD clade</taxon>
        <taxon>Panicoideae</taxon>
        <taxon>Andropogonodae</taxon>
        <taxon>Andropogoneae</taxon>
        <taxon>Tripsacinae</taxon>
        <taxon>Zea</taxon>
    </lineage>
</organism>
<dbReference type="InterPro" id="IPR035979">
    <property type="entry name" value="RBD_domain_sf"/>
</dbReference>
<dbReference type="PANTHER" id="PTHR48030">
    <property type="entry name" value="SPLICING FACTOR 3B SUBUNIT 4"/>
    <property type="match status" value="1"/>
</dbReference>
<dbReference type="STRING" id="4577.A0A1D6I4Q5"/>
<dbReference type="eggNOG" id="KOG0131">
    <property type="taxonomic scope" value="Eukaryota"/>
</dbReference>
<evidence type="ECO:0000313" key="1">
    <source>
        <dbReference type="EMBL" id="ONM55121.1"/>
    </source>
</evidence>
<dbReference type="GO" id="GO:0001522">
    <property type="term" value="P:pseudouridine synthesis"/>
    <property type="evidence" value="ECO:0007669"/>
    <property type="project" value="InterPro"/>
</dbReference>
<dbReference type="AlphaFoldDB" id="A0A1D6I4Q5"/>
<gene>
    <name evidence="1" type="ORF">ZEAMMB73_Zm00001d020559</name>
</gene>
<dbReference type="InterPro" id="IPR020103">
    <property type="entry name" value="PsdUridine_synth_cat_dom_sf"/>
</dbReference>
<dbReference type="GO" id="GO:0003723">
    <property type="term" value="F:RNA binding"/>
    <property type="evidence" value="ECO:0007669"/>
    <property type="project" value="InterPro"/>
</dbReference>
<dbReference type="InterPro" id="IPR052084">
    <property type="entry name" value="SF3B4_spliceosome_assoc"/>
</dbReference>
<sequence>MRQRWCRIGLGCRSGDAVILLHVCPISVLYDTDWSAIDVSYPSLAPTPRMVLATTKMTQSQLLRAGWRTTKTPSRLLEVVAHVYKTINAIPVDAHHMAQFITWTSTIRLNVNILFLLSKIMRDSKTGNSIVHESFELSDQAVKAMNNQHFCNHPIIVSYAYKKGTKGDTMAHQQVEIHLGQPHQIRIHLAYNGHPLVVKPIAHST</sequence>
<reference evidence="1" key="1">
    <citation type="submission" date="2015-12" db="EMBL/GenBank/DDBJ databases">
        <title>Update maize B73 reference genome by single molecule sequencing technologies.</title>
        <authorList>
            <consortium name="Maize Genome Sequencing Project"/>
            <person name="Ware D."/>
        </authorList>
    </citation>
    <scope>NUCLEOTIDE SEQUENCE [LARGE SCALE GENOMIC DNA]</scope>
    <source>
        <tissue evidence="1">Seedling</tissue>
    </source>
</reference>
<dbReference type="PaxDb" id="4577-GRMZM2G416191_P01"/>
<dbReference type="PANTHER" id="PTHR48030:SF3">
    <property type="entry name" value="SPLICING FACTOR 3B SUBUNIT 4"/>
    <property type="match status" value="1"/>
</dbReference>
<dbReference type="GO" id="GO:0009982">
    <property type="term" value="F:pseudouridine synthase activity"/>
    <property type="evidence" value="ECO:0007669"/>
    <property type="project" value="InterPro"/>
</dbReference>